<sequence length="106" mass="12316">MIVEHNHFTSNLSVSSKIIYIKRLERLSPSLEAILTSELSIGNKINEVRSDIEDESNIIVLLQKQYHQDYENDQLTKLITTDAHDHGIYYITKKNPKQTLIAPYFK</sequence>
<dbReference type="Proteomes" id="UP000288227">
    <property type="component" value="Unassembled WGS sequence"/>
</dbReference>
<reference evidence="1 2" key="1">
    <citation type="submission" date="2018-11" db="EMBL/GenBank/DDBJ databases">
        <title>Chryseotalea sanarue gen. nov., sp., nov., a member of the family Cytophagaceae, isolated from a brackish lake in Hamamatsu Japan.</title>
        <authorList>
            <person name="Maejima Y."/>
            <person name="Iino T."/>
            <person name="Muraguchi Y."/>
            <person name="Fukuda K."/>
            <person name="Ohkuma M."/>
            <person name="Moriuchi R."/>
            <person name="Dohra H."/>
            <person name="Kimbara K."/>
            <person name="Shintani M."/>
        </authorList>
    </citation>
    <scope>NUCLEOTIDE SEQUENCE [LARGE SCALE GENOMIC DNA]</scope>
    <source>
        <strain evidence="1 2">Ys</strain>
    </source>
</reference>
<comment type="caution">
    <text evidence="1">The sequence shown here is derived from an EMBL/GenBank/DDBJ whole genome shotgun (WGS) entry which is preliminary data.</text>
</comment>
<keyword evidence="2" id="KW-1185">Reference proteome</keyword>
<evidence type="ECO:0000313" key="2">
    <source>
        <dbReference type="Proteomes" id="UP000288227"/>
    </source>
</evidence>
<dbReference type="EMBL" id="BHXQ01000005">
    <property type="protein sequence ID" value="GCC52814.1"/>
    <property type="molecule type" value="Genomic_DNA"/>
</dbReference>
<gene>
    <name evidence="1" type="ORF">SanaruYs_30530</name>
</gene>
<dbReference type="OrthoDB" id="308241at2"/>
<organism evidence="1 2">
    <name type="scientific">Chryseotalea sanaruensis</name>
    <dbReference type="NCBI Taxonomy" id="2482724"/>
    <lineage>
        <taxon>Bacteria</taxon>
        <taxon>Pseudomonadati</taxon>
        <taxon>Bacteroidota</taxon>
        <taxon>Cytophagia</taxon>
        <taxon>Cytophagales</taxon>
        <taxon>Chryseotaleaceae</taxon>
        <taxon>Chryseotalea</taxon>
    </lineage>
</organism>
<proteinExistence type="predicted"/>
<accession>A0A401UD58</accession>
<dbReference type="AlphaFoldDB" id="A0A401UD58"/>
<name>A0A401UD58_9BACT</name>
<dbReference type="RefSeq" id="WP_127123455.1">
    <property type="nucleotide sequence ID" value="NZ_BHXQ01000005.1"/>
</dbReference>
<protein>
    <submittedName>
        <fullName evidence="1">Uncharacterized protein</fullName>
    </submittedName>
</protein>
<evidence type="ECO:0000313" key="1">
    <source>
        <dbReference type="EMBL" id="GCC52814.1"/>
    </source>
</evidence>